<dbReference type="Proteomes" id="UP000295132">
    <property type="component" value="Unassembled WGS sequence"/>
</dbReference>
<evidence type="ECO:0000256" key="3">
    <source>
        <dbReference type="ARBA" id="ARBA00022729"/>
    </source>
</evidence>
<dbReference type="AlphaFoldDB" id="A0A4R5VML3"/>
<evidence type="ECO:0000313" key="6">
    <source>
        <dbReference type="EMBL" id="MDQ6595657.1"/>
    </source>
</evidence>
<dbReference type="PANTHER" id="PTHR46847:SF1">
    <property type="entry name" value="D-ALLOSE-BINDING PERIPLASMIC PROTEIN-RELATED"/>
    <property type="match status" value="1"/>
</dbReference>
<comment type="caution">
    <text evidence="7">The sequence shown here is derived from an EMBL/GenBank/DDBJ whole genome shotgun (WGS) entry which is preliminary data.</text>
</comment>
<proteinExistence type="inferred from homology"/>
<accession>A0A4R5VML3</accession>
<keyword evidence="9" id="KW-1185">Reference proteome</keyword>
<sequence length="340" mass="37914">MSRLTKTAYILGIFCFLISCSFAIFYGYKIFTHDVPKTKKTIEEARYHFVLVPEELDNEYWRLVEKGAKAAAKHYGVVLEYVGPKQANIDEHLKTIEMSAAAKVDGVITQGLSNKQFTPLINRVVSSYGIPVITIDTDAANSHRIAYIGTDNYHAGYLAGKALIADTKGKANVAIITGSFYANHMIQRVKGFKDAVKKAKGIHIVAIEESQISRIRAAEKAYQILQEHPEVNAFYGTSALDGISIAKVVELKKREHDIYIIGFDVLPETIANLQKGTINATVVQQPYEMGYGSVKMMVELMEKKHIPSIVHTETQVIRKKDLSDLHQNRMEAGKKNAIPN</sequence>
<dbReference type="InterPro" id="IPR028082">
    <property type="entry name" value="Peripla_BP_I"/>
</dbReference>
<dbReference type="Proteomes" id="UP001178888">
    <property type="component" value="Unassembled WGS sequence"/>
</dbReference>
<dbReference type="PROSITE" id="PS51257">
    <property type="entry name" value="PROKAR_LIPOPROTEIN"/>
    <property type="match status" value="1"/>
</dbReference>
<dbReference type="CDD" id="cd06314">
    <property type="entry name" value="PBP1_tmGBP"/>
    <property type="match status" value="1"/>
</dbReference>
<keyword evidence="3" id="KW-0732">Signal</keyword>
<evidence type="ECO:0000313" key="9">
    <source>
        <dbReference type="Proteomes" id="UP001178888"/>
    </source>
</evidence>
<comment type="similarity">
    <text evidence="2">Belongs to the bacterial solute-binding protein 2 family.</text>
</comment>
<evidence type="ECO:0000259" key="5">
    <source>
        <dbReference type="Pfam" id="PF13407"/>
    </source>
</evidence>
<gene>
    <name evidence="7" type="ORF">E2K98_22405</name>
    <name evidence="6" type="ORF">RCG21_04445</name>
</gene>
<keyword evidence="4" id="KW-0812">Transmembrane</keyword>
<reference evidence="7 8" key="1">
    <citation type="submission" date="2019-03" db="EMBL/GenBank/DDBJ databases">
        <title>Bacillus niacini sp. nov. a Nicotinate-Metabolizing Mesophile Isolated from Soil.</title>
        <authorList>
            <person name="Zhang G."/>
        </authorList>
    </citation>
    <scope>NUCLEOTIDE SEQUENCE [LARGE SCALE GENOMIC DNA]</scope>
    <source>
        <strain evidence="7 8">WN066</strain>
    </source>
</reference>
<reference evidence="6" key="2">
    <citation type="submission" date="2023-08" db="EMBL/GenBank/DDBJ databases">
        <title>Nitrogen cycling bacteria in agricultural field soils.</title>
        <authorList>
            <person name="Jang J."/>
        </authorList>
    </citation>
    <scope>NUCLEOTIDE SEQUENCE</scope>
    <source>
        <strain evidence="6">PS3-36</strain>
    </source>
</reference>
<dbReference type="GO" id="GO:0030313">
    <property type="term" value="C:cell envelope"/>
    <property type="evidence" value="ECO:0007669"/>
    <property type="project" value="UniProtKB-SubCell"/>
</dbReference>
<evidence type="ECO:0000313" key="7">
    <source>
        <dbReference type="EMBL" id="TDK58605.1"/>
    </source>
</evidence>
<dbReference type="EMBL" id="JAVGVR010000001">
    <property type="protein sequence ID" value="MDQ6595657.1"/>
    <property type="molecule type" value="Genomic_DNA"/>
</dbReference>
<dbReference type="PANTHER" id="PTHR46847">
    <property type="entry name" value="D-ALLOSE-BINDING PERIPLASMIC PROTEIN-RELATED"/>
    <property type="match status" value="1"/>
</dbReference>
<dbReference type="Gene3D" id="3.40.50.2300">
    <property type="match status" value="2"/>
</dbReference>
<keyword evidence="4" id="KW-0472">Membrane</keyword>
<organism evidence="7 8">
    <name type="scientific">Bacillus salipaludis</name>
    <dbReference type="NCBI Taxonomy" id="2547811"/>
    <lineage>
        <taxon>Bacteria</taxon>
        <taxon>Bacillati</taxon>
        <taxon>Bacillota</taxon>
        <taxon>Bacilli</taxon>
        <taxon>Bacillales</taxon>
        <taxon>Bacillaceae</taxon>
        <taxon>Bacillus</taxon>
    </lineage>
</organism>
<evidence type="ECO:0000256" key="2">
    <source>
        <dbReference type="ARBA" id="ARBA00007639"/>
    </source>
</evidence>
<dbReference type="RefSeq" id="WP_133338130.1">
    <property type="nucleotide sequence ID" value="NZ_JAVGVR010000001.1"/>
</dbReference>
<feature type="domain" description="Periplasmic binding protein" evidence="5">
    <location>
        <begin position="49"/>
        <end position="304"/>
    </location>
</feature>
<dbReference type="Pfam" id="PF13407">
    <property type="entry name" value="Peripla_BP_4"/>
    <property type="match status" value="1"/>
</dbReference>
<keyword evidence="4" id="KW-1133">Transmembrane helix</keyword>
<name>A0A4R5VML3_9BACI</name>
<dbReference type="GO" id="GO:0030246">
    <property type="term" value="F:carbohydrate binding"/>
    <property type="evidence" value="ECO:0007669"/>
    <property type="project" value="UniProtKB-ARBA"/>
</dbReference>
<dbReference type="InterPro" id="IPR025997">
    <property type="entry name" value="SBP_2_dom"/>
</dbReference>
<evidence type="ECO:0000256" key="1">
    <source>
        <dbReference type="ARBA" id="ARBA00004196"/>
    </source>
</evidence>
<feature type="transmembrane region" description="Helical" evidence="4">
    <location>
        <begin position="7"/>
        <end position="28"/>
    </location>
</feature>
<evidence type="ECO:0000313" key="8">
    <source>
        <dbReference type="Proteomes" id="UP000295132"/>
    </source>
</evidence>
<protein>
    <submittedName>
        <fullName evidence="7">Sugar ABC transporter substrate-binding protein</fullName>
    </submittedName>
    <submittedName>
        <fullName evidence="6">Sugar-binding protein</fullName>
    </submittedName>
</protein>
<evidence type="ECO:0000256" key="4">
    <source>
        <dbReference type="SAM" id="Phobius"/>
    </source>
</evidence>
<dbReference type="SUPFAM" id="SSF53822">
    <property type="entry name" value="Periplasmic binding protein-like I"/>
    <property type="match status" value="1"/>
</dbReference>
<dbReference type="EMBL" id="SMYO01000012">
    <property type="protein sequence ID" value="TDK58605.1"/>
    <property type="molecule type" value="Genomic_DNA"/>
</dbReference>
<comment type="subcellular location">
    <subcellularLocation>
        <location evidence="1">Cell envelope</location>
    </subcellularLocation>
</comment>